<dbReference type="InterPro" id="IPR035921">
    <property type="entry name" value="F/V-ATP_Csub_sf"/>
</dbReference>
<evidence type="ECO:0000256" key="2">
    <source>
        <dbReference type="ARBA" id="ARBA00007296"/>
    </source>
</evidence>
<comment type="subcellular location">
    <subcellularLocation>
        <location evidence="1">Membrane</location>
        <topology evidence="1">Multi-pass membrane protein</topology>
    </subcellularLocation>
</comment>
<keyword evidence="6 8" id="KW-0406">Ion transport</keyword>
<name>A0A1M6FS04_9FIRM</name>
<evidence type="ECO:0000259" key="9">
    <source>
        <dbReference type="Pfam" id="PF00137"/>
    </source>
</evidence>
<feature type="transmembrane region" description="Helical" evidence="8">
    <location>
        <begin position="56"/>
        <end position="77"/>
    </location>
</feature>
<dbReference type="Pfam" id="PF00137">
    <property type="entry name" value="ATP-synt_C"/>
    <property type="match status" value="2"/>
</dbReference>
<evidence type="ECO:0000256" key="7">
    <source>
        <dbReference type="ARBA" id="ARBA00023136"/>
    </source>
</evidence>
<dbReference type="InterPro" id="IPR000245">
    <property type="entry name" value="ATPase_proteolipid_csu"/>
</dbReference>
<dbReference type="SUPFAM" id="SSF81333">
    <property type="entry name" value="F1F0 ATP synthase subunit C"/>
    <property type="match status" value="2"/>
</dbReference>
<evidence type="ECO:0000313" key="10">
    <source>
        <dbReference type="EMBL" id="SHJ00467.1"/>
    </source>
</evidence>
<dbReference type="NCBIfam" id="NF005124">
    <property type="entry name" value="PRK06558.1"/>
    <property type="match status" value="1"/>
</dbReference>
<evidence type="ECO:0000256" key="6">
    <source>
        <dbReference type="ARBA" id="ARBA00023065"/>
    </source>
</evidence>
<evidence type="ECO:0000256" key="8">
    <source>
        <dbReference type="RuleBase" id="RU363060"/>
    </source>
</evidence>
<protein>
    <submittedName>
        <fullName evidence="10">V/A-type H+-transporting ATPase subunit K</fullName>
    </submittedName>
</protein>
<keyword evidence="5 8" id="KW-1133">Transmembrane helix</keyword>
<accession>A0A1M6FS04</accession>
<dbReference type="GO" id="GO:0046961">
    <property type="term" value="F:proton-transporting ATPase activity, rotational mechanism"/>
    <property type="evidence" value="ECO:0007669"/>
    <property type="project" value="InterPro"/>
</dbReference>
<dbReference type="CDD" id="cd18180">
    <property type="entry name" value="ATP-synt_Vo_Ao_c_NTPK_rpt2"/>
    <property type="match status" value="1"/>
</dbReference>
<keyword evidence="11" id="KW-1185">Reference proteome</keyword>
<evidence type="ECO:0000313" key="11">
    <source>
        <dbReference type="Proteomes" id="UP000324781"/>
    </source>
</evidence>
<gene>
    <name evidence="10" type="ORF">SAMN05444373_10199</name>
</gene>
<dbReference type="Gene3D" id="1.20.120.610">
    <property type="entry name" value="lithium bound rotor ring of v- atpase"/>
    <property type="match status" value="1"/>
</dbReference>
<feature type="transmembrane region" description="Helical" evidence="8">
    <location>
        <begin position="129"/>
        <end position="153"/>
    </location>
</feature>
<evidence type="ECO:0000256" key="1">
    <source>
        <dbReference type="ARBA" id="ARBA00004141"/>
    </source>
</evidence>
<keyword evidence="3 8" id="KW-0813">Transport</keyword>
<evidence type="ECO:0000256" key="5">
    <source>
        <dbReference type="ARBA" id="ARBA00022989"/>
    </source>
</evidence>
<reference evidence="10 11" key="1">
    <citation type="submission" date="2016-11" db="EMBL/GenBank/DDBJ databases">
        <authorList>
            <person name="Varghese N."/>
            <person name="Submissions S."/>
        </authorList>
    </citation>
    <scope>NUCLEOTIDE SEQUENCE [LARGE SCALE GENOMIC DNA]</scope>
    <source>
        <strain evidence="10 11">DSM 19027</strain>
    </source>
</reference>
<organism evidence="10 11">
    <name type="scientific">Thermoclostridium caenicola</name>
    <dbReference type="NCBI Taxonomy" id="659425"/>
    <lineage>
        <taxon>Bacteria</taxon>
        <taxon>Bacillati</taxon>
        <taxon>Bacillota</taxon>
        <taxon>Clostridia</taxon>
        <taxon>Eubacteriales</taxon>
        <taxon>Oscillospiraceae</taxon>
        <taxon>Thermoclostridium</taxon>
    </lineage>
</organism>
<sequence>MDTNMTLFFSPTAYALLGAAIAFFVAALGSSKGVGIAGQAAAGVVAEDPGKFAYAMILQALPSTQAIYGLVIAILILGRVTADITLEQATMLLMAGLPVGIVGFLSGVYQGKVAAAGINLIAKRPESFGHAMIFAINVELFAIFSFAASFFILGKVPA</sequence>
<keyword evidence="7 8" id="KW-0472">Membrane</keyword>
<dbReference type="AlphaFoldDB" id="A0A1M6FS04"/>
<dbReference type="EMBL" id="FQZP01000019">
    <property type="protein sequence ID" value="SHJ00467.1"/>
    <property type="molecule type" value="Genomic_DNA"/>
</dbReference>
<dbReference type="FunFam" id="1.20.120.610:FF:000005">
    <property type="entry name" value="V-type sodium ATPase subunit K"/>
    <property type="match status" value="1"/>
</dbReference>
<proteinExistence type="inferred from homology"/>
<dbReference type="CDD" id="cd18179">
    <property type="entry name" value="ATP-synt_Vo_Ao_c_NTPK_rpt1"/>
    <property type="match status" value="1"/>
</dbReference>
<feature type="domain" description="V-ATPase proteolipid subunit C-like" evidence="9">
    <location>
        <begin position="93"/>
        <end position="152"/>
    </location>
</feature>
<dbReference type="Proteomes" id="UP000324781">
    <property type="component" value="Unassembled WGS sequence"/>
</dbReference>
<evidence type="ECO:0000256" key="3">
    <source>
        <dbReference type="ARBA" id="ARBA00022448"/>
    </source>
</evidence>
<feature type="transmembrane region" description="Helical" evidence="8">
    <location>
        <begin position="89"/>
        <end position="109"/>
    </location>
</feature>
<keyword evidence="4 8" id="KW-0812">Transmembrane</keyword>
<dbReference type="PRINTS" id="PR00122">
    <property type="entry name" value="VACATPASE"/>
</dbReference>
<dbReference type="InterPro" id="IPR002379">
    <property type="entry name" value="ATPase_proteolipid_c-like_dom"/>
</dbReference>
<feature type="domain" description="V-ATPase proteolipid subunit C-like" evidence="9">
    <location>
        <begin position="17"/>
        <end position="76"/>
    </location>
</feature>
<evidence type="ECO:0000256" key="4">
    <source>
        <dbReference type="ARBA" id="ARBA00022692"/>
    </source>
</evidence>
<dbReference type="PANTHER" id="PTHR10263">
    <property type="entry name" value="V-TYPE PROTON ATPASE PROTEOLIPID SUBUNIT"/>
    <property type="match status" value="1"/>
</dbReference>
<dbReference type="GO" id="GO:0033179">
    <property type="term" value="C:proton-transporting V-type ATPase, V0 domain"/>
    <property type="evidence" value="ECO:0007669"/>
    <property type="project" value="InterPro"/>
</dbReference>
<comment type="similarity">
    <text evidence="2 8">Belongs to the V-ATPase proteolipid subunit family.</text>
</comment>
<dbReference type="RefSeq" id="WP_243133219.1">
    <property type="nucleotide sequence ID" value="NZ_DAONMB010000093.1"/>
</dbReference>